<sequence length="496" mass="54615">MNPSRLLRTLLLLGSLGATCPAVAQRIWITPGPYLRFGIGPSLSETDHSTYAVEPYALKGNIGYQFLSGLSIGIGYEGGNYPKVSRDYHQFHLIQGQLRWRVFPYRRLSHYFNIGPHITLGGYKTGFGLNAALGADYVLTRNVAFFVEASANGVFPDRAADNLRSGRAAFDGLGFFGIGFRVTLRPLPIPIQTLLIEGPSQLERRQYGTFTARVDEAASRPVSFFWLMGDGSQYTGPVVEHRYRLPGRYEIQVQAQNAAGVVRTATHLVQVGEMPQPVRILSLEASADTISRGTTVSFEALVEGSPNIRYSWNFGDGEGSFAAENQYQFEEGQAMGLMAVQARTSRRFNKAGTYTVALTASNDLGQDSASVRIVVEPNTCDLITQLESVSFAFGQSTLSEAAQAALDQNVRVLQSCPDLVVQLVGYADYVGGEAFNALLSLRRALTVYNYYQSQGIEPERLIFRGLGELPPPCPQEDRPGCQVQRRVDTIVIRWPR</sequence>
<dbReference type="InterPro" id="IPR006664">
    <property type="entry name" value="OMP_bac"/>
</dbReference>
<evidence type="ECO:0000256" key="4">
    <source>
        <dbReference type="ARBA" id="ARBA00022692"/>
    </source>
</evidence>
<evidence type="ECO:0000259" key="13">
    <source>
        <dbReference type="PROSITE" id="PS51123"/>
    </source>
</evidence>
<evidence type="ECO:0000259" key="12">
    <source>
        <dbReference type="PROSITE" id="PS50093"/>
    </source>
</evidence>
<accession>A0A7V2B2W3</accession>
<organism evidence="14">
    <name type="scientific">Rhodothermus marinus</name>
    <name type="common">Rhodothermus obamensis</name>
    <dbReference type="NCBI Taxonomy" id="29549"/>
    <lineage>
        <taxon>Bacteria</taxon>
        <taxon>Pseudomonadati</taxon>
        <taxon>Rhodothermota</taxon>
        <taxon>Rhodothermia</taxon>
        <taxon>Rhodothermales</taxon>
        <taxon>Rhodothermaceae</taxon>
        <taxon>Rhodothermus</taxon>
    </lineage>
</organism>
<feature type="chain" id="PRO_5030526741" evidence="11">
    <location>
        <begin position="25"/>
        <end position="496"/>
    </location>
</feature>
<dbReference type="GO" id="GO:0046930">
    <property type="term" value="C:pore complex"/>
    <property type="evidence" value="ECO:0007669"/>
    <property type="project" value="UniProtKB-KW"/>
</dbReference>
<dbReference type="Gene3D" id="3.30.1330.60">
    <property type="entry name" value="OmpA-like domain"/>
    <property type="match status" value="1"/>
</dbReference>
<dbReference type="SUPFAM" id="SSF103088">
    <property type="entry name" value="OmpA-like"/>
    <property type="match status" value="1"/>
</dbReference>
<evidence type="ECO:0000256" key="1">
    <source>
        <dbReference type="ARBA" id="ARBA00004571"/>
    </source>
</evidence>
<dbReference type="PANTHER" id="PTHR46730:SF4">
    <property type="entry name" value="POLYCYSTIC KIDNEY DISEASE PROTEIN 1-LIKE 1"/>
    <property type="match status" value="1"/>
</dbReference>
<dbReference type="InterPro" id="IPR011250">
    <property type="entry name" value="OMP/PagP_B-barrel"/>
</dbReference>
<name>A0A7V2B2W3_RHOMR</name>
<dbReference type="PRINTS" id="PR01021">
    <property type="entry name" value="OMPADOMAIN"/>
</dbReference>
<dbReference type="PROSITE" id="PS51123">
    <property type="entry name" value="OMPA_2"/>
    <property type="match status" value="1"/>
</dbReference>
<evidence type="ECO:0000256" key="7">
    <source>
        <dbReference type="ARBA" id="ARBA00023065"/>
    </source>
</evidence>
<evidence type="ECO:0000256" key="9">
    <source>
        <dbReference type="ARBA" id="ARBA00023136"/>
    </source>
</evidence>
<dbReference type="AlphaFoldDB" id="A0A7V2B2W3"/>
<evidence type="ECO:0000256" key="2">
    <source>
        <dbReference type="ARBA" id="ARBA00022448"/>
    </source>
</evidence>
<keyword evidence="7" id="KW-0406">Ion transport</keyword>
<dbReference type="GO" id="GO:0005886">
    <property type="term" value="C:plasma membrane"/>
    <property type="evidence" value="ECO:0007669"/>
    <property type="project" value="TreeGrafter"/>
</dbReference>
<comment type="subcellular location">
    <subcellularLocation>
        <location evidence="1">Cell outer membrane</location>
        <topology evidence="1">Multi-pass membrane protein</topology>
    </subcellularLocation>
</comment>
<dbReference type="Gene3D" id="2.60.40.10">
    <property type="entry name" value="Immunoglobulins"/>
    <property type="match status" value="2"/>
</dbReference>
<dbReference type="InterPro" id="IPR006665">
    <property type="entry name" value="OmpA-like"/>
</dbReference>
<dbReference type="CDD" id="cd07185">
    <property type="entry name" value="OmpA_C-like"/>
    <property type="match status" value="1"/>
</dbReference>
<dbReference type="GO" id="GO:0006816">
    <property type="term" value="P:calcium ion transport"/>
    <property type="evidence" value="ECO:0007669"/>
    <property type="project" value="TreeGrafter"/>
</dbReference>
<keyword evidence="11" id="KW-0732">Signal</keyword>
<dbReference type="EMBL" id="DSGB01000007">
    <property type="protein sequence ID" value="HER97302.1"/>
    <property type="molecule type" value="Genomic_DNA"/>
</dbReference>
<evidence type="ECO:0000256" key="3">
    <source>
        <dbReference type="ARBA" id="ARBA00022452"/>
    </source>
</evidence>
<dbReference type="SUPFAM" id="SSF49299">
    <property type="entry name" value="PKD domain"/>
    <property type="match status" value="2"/>
</dbReference>
<keyword evidence="8" id="KW-0626">Porin</keyword>
<feature type="domain" description="OmpA-like" evidence="13">
    <location>
        <begin position="378"/>
        <end position="495"/>
    </location>
</feature>
<comment type="caution">
    <text evidence="14">The sequence shown here is derived from an EMBL/GenBank/DDBJ whole genome shotgun (WGS) entry which is preliminary data.</text>
</comment>
<proteinExistence type="predicted"/>
<evidence type="ECO:0000313" key="14">
    <source>
        <dbReference type="EMBL" id="HER97302.1"/>
    </source>
</evidence>
<dbReference type="PANTHER" id="PTHR46730">
    <property type="entry name" value="POLYCYSTIN-1"/>
    <property type="match status" value="1"/>
</dbReference>
<dbReference type="SMART" id="SM00089">
    <property type="entry name" value="PKD"/>
    <property type="match status" value="2"/>
</dbReference>
<dbReference type="Pfam" id="PF00801">
    <property type="entry name" value="PKD"/>
    <property type="match status" value="2"/>
</dbReference>
<evidence type="ECO:0000256" key="5">
    <source>
        <dbReference type="ARBA" id="ARBA00022737"/>
    </source>
</evidence>
<dbReference type="InterPro" id="IPR000601">
    <property type="entry name" value="PKD_dom"/>
</dbReference>
<keyword evidence="6" id="KW-1133">Transmembrane helix</keyword>
<dbReference type="CDD" id="cd00146">
    <property type="entry name" value="PKD"/>
    <property type="match status" value="2"/>
</dbReference>
<evidence type="ECO:0000256" key="6">
    <source>
        <dbReference type="ARBA" id="ARBA00022989"/>
    </source>
</evidence>
<evidence type="ECO:0000256" key="8">
    <source>
        <dbReference type="ARBA" id="ARBA00023114"/>
    </source>
</evidence>
<keyword evidence="5" id="KW-0677">Repeat</keyword>
<dbReference type="SUPFAM" id="SSF56925">
    <property type="entry name" value="OMPA-like"/>
    <property type="match status" value="1"/>
</dbReference>
<feature type="domain" description="PKD" evidence="12">
    <location>
        <begin position="279"/>
        <end position="376"/>
    </location>
</feature>
<dbReference type="InterPro" id="IPR036737">
    <property type="entry name" value="OmpA-like_sf"/>
</dbReference>
<feature type="signal peptide" evidence="11">
    <location>
        <begin position="1"/>
        <end position="24"/>
    </location>
</feature>
<dbReference type="PROSITE" id="PS50093">
    <property type="entry name" value="PKD"/>
    <property type="match status" value="2"/>
</dbReference>
<reference evidence="14" key="1">
    <citation type="journal article" date="2020" name="mSystems">
        <title>Genome- and Community-Level Interaction Insights into Carbon Utilization and Element Cycling Functions of Hydrothermarchaeota in Hydrothermal Sediment.</title>
        <authorList>
            <person name="Zhou Z."/>
            <person name="Liu Y."/>
            <person name="Xu W."/>
            <person name="Pan J."/>
            <person name="Luo Z.H."/>
            <person name="Li M."/>
        </authorList>
    </citation>
    <scope>NUCLEOTIDE SEQUENCE [LARGE SCALE GENOMIC DNA]</scope>
    <source>
        <strain evidence="14">SpSt-143</strain>
    </source>
</reference>
<protein>
    <submittedName>
        <fullName evidence="14">PKD domain-containing protein</fullName>
    </submittedName>
</protein>
<keyword evidence="9 10" id="KW-0472">Membrane</keyword>
<dbReference type="InterPro" id="IPR013783">
    <property type="entry name" value="Ig-like_fold"/>
</dbReference>
<dbReference type="GO" id="GO:0009279">
    <property type="term" value="C:cell outer membrane"/>
    <property type="evidence" value="ECO:0007669"/>
    <property type="project" value="UniProtKB-SubCell"/>
</dbReference>
<dbReference type="Pfam" id="PF00691">
    <property type="entry name" value="OmpA"/>
    <property type="match status" value="1"/>
</dbReference>
<evidence type="ECO:0000256" key="10">
    <source>
        <dbReference type="PROSITE-ProRule" id="PRU00473"/>
    </source>
</evidence>
<dbReference type="InterPro" id="IPR022409">
    <property type="entry name" value="PKD/Chitinase_dom"/>
</dbReference>
<feature type="domain" description="PKD" evidence="12">
    <location>
        <begin position="215"/>
        <end position="271"/>
    </location>
</feature>
<gene>
    <name evidence="14" type="ORF">ENO59_12495</name>
</gene>
<keyword evidence="2" id="KW-0813">Transport</keyword>
<evidence type="ECO:0000256" key="11">
    <source>
        <dbReference type="SAM" id="SignalP"/>
    </source>
</evidence>
<dbReference type="GO" id="GO:0015288">
    <property type="term" value="F:porin activity"/>
    <property type="evidence" value="ECO:0007669"/>
    <property type="project" value="UniProtKB-KW"/>
</dbReference>
<dbReference type="InterPro" id="IPR035986">
    <property type="entry name" value="PKD_dom_sf"/>
</dbReference>
<dbReference type="GO" id="GO:0005261">
    <property type="term" value="F:monoatomic cation channel activity"/>
    <property type="evidence" value="ECO:0007669"/>
    <property type="project" value="TreeGrafter"/>
</dbReference>
<keyword evidence="4" id="KW-0812">Transmembrane</keyword>
<keyword evidence="3" id="KW-1134">Transmembrane beta strand</keyword>